<organism evidence="2 3">
    <name type="scientific">Prorocentrum cordatum</name>
    <dbReference type="NCBI Taxonomy" id="2364126"/>
    <lineage>
        <taxon>Eukaryota</taxon>
        <taxon>Sar</taxon>
        <taxon>Alveolata</taxon>
        <taxon>Dinophyceae</taxon>
        <taxon>Prorocentrales</taxon>
        <taxon>Prorocentraceae</taxon>
        <taxon>Prorocentrum</taxon>
    </lineage>
</organism>
<keyword evidence="3" id="KW-1185">Reference proteome</keyword>
<accession>A0ABN9YGT6</accession>
<feature type="compositionally biased region" description="Pro residues" evidence="1">
    <location>
        <begin position="181"/>
        <end position="191"/>
    </location>
</feature>
<gene>
    <name evidence="2" type="ORF">PCOR1329_LOCUS85699</name>
</gene>
<feature type="region of interest" description="Disordered" evidence="1">
    <location>
        <begin position="175"/>
        <end position="213"/>
    </location>
</feature>
<evidence type="ECO:0000256" key="1">
    <source>
        <dbReference type="SAM" id="MobiDB-lite"/>
    </source>
</evidence>
<comment type="caution">
    <text evidence="2">The sequence shown here is derived from an EMBL/GenBank/DDBJ whole genome shotgun (WGS) entry which is preliminary data.</text>
</comment>
<protein>
    <submittedName>
        <fullName evidence="2">Uncharacterized protein</fullName>
    </submittedName>
</protein>
<sequence>EEEEGEEEEEEGGDEEEEEECADACRNNFVRSQHVRGARDAAIECTYWSWNGCCRPPRLALPARAGQERDAGNTDALGRRESCRSRFWCRGGKGRGEGKWGERETGGGGMHDEAGETLSNPLQLGRIRPSSARCATLGPKLRGRRSARFLRPSWAAPVRQAGAPDCAGLCFARDRVLRPPGQGPPPHPRPALPRARRRKHDGDKDNDDDGGTG</sequence>
<dbReference type="Proteomes" id="UP001189429">
    <property type="component" value="Unassembled WGS sequence"/>
</dbReference>
<evidence type="ECO:0000313" key="2">
    <source>
        <dbReference type="EMBL" id="CAK0911995.1"/>
    </source>
</evidence>
<reference evidence="2" key="1">
    <citation type="submission" date="2023-10" db="EMBL/GenBank/DDBJ databases">
        <authorList>
            <person name="Chen Y."/>
            <person name="Shah S."/>
            <person name="Dougan E. K."/>
            <person name="Thang M."/>
            <person name="Chan C."/>
        </authorList>
    </citation>
    <scope>NUCLEOTIDE SEQUENCE [LARGE SCALE GENOMIC DNA]</scope>
</reference>
<evidence type="ECO:0000313" key="3">
    <source>
        <dbReference type="Proteomes" id="UP001189429"/>
    </source>
</evidence>
<feature type="compositionally biased region" description="Acidic residues" evidence="1">
    <location>
        <begin position="204"/>
        <end position="213"/>
    </location>
</feature>
<feature type="non-terminal residue" evidence="2">
    <location>
        <position position="213"/>
    </location>
</feature>
<dbReference type="EMBL" id="CAUYUJ010022684">
    <property type="protein sequence ID" value="CAK0911995.1"/>
    <property type="molecule type" value="Genomic_DNA"/>
</dbReference>
<name>A0ABN9YGT6_9DINO</name>
<proteinExistence type="predicted"/>
<feature type="region of interest" description="Disordered" evidence="1">
    <location>
        <begin position="1"/>
        <end position="20"/>
    </location>
</feature>
<feature type="non-terminal residue" evidence="2">
    <location>
        <position position="1"/>
    </location>
</feature>